<evidence type="ECO:0000313" key="2">
    <source>
        <dbReference type="Proteomes" id="UP000031668"/>
    </source>
</evidence>
<evidence type="ECO:0000313" key="1">
    <source>
        <dbReference type="EMBL" id="KII61985.1"/>
    </source>
</evidence>
<name>A0A0C2M4L2_THEKT</name>
<dbReference type="Proteomes" id="UP000031668">
    <property type="component" value="Unassembled WGS sequence"/>
</dbReference>
<reference evidence="1 2" key="1">
    <citation type="journal article" date="2014" name="Genome Biol. Evol.">
        <title>The genome of the myxosporean Thelohanellus kitauei shows adaptations to nutrient acquisition within its fish host.</title>
        <authorList>
            <person name="Yang Y."/>
            <person name="Xiong J."/>
            <person name="Zhou Z."/>
            <person name="Huo F."/>
            <person name="Miao W."/>
            <person name="Ran C."/>
            <person name="Liu Y."/>
            <person name="Zhang J."/>
            <person name="Feng J."/>
            <person name="Wang M."/>
            <person name="Wang M."/>
            <person name="Wang L."/>
            <person name="Yao B."/>
        </authorList>
    </citation>
    <scope>NUCLEOTIDE SEQUENCE [LARGE SCALE GENOMIC DNA]</scope>
    <source>
        <strain evidence="1">Wuqing</strain>
    </source>
</reference>
<gene>
    <name evidence="1" type="ORF">RF11_14142</name>
</gene>
<dbReference type="EMBL" id="JWZT01005158">
    <property type="protein sequence ID" value="KII61985.1"/>
    <property type="molecule type" value="Genomic_DNA"/>
</dbReference>
<accession>A0A0C2M4L2</accession>
<protein>
    <submittedName>
        <fullName evidence="1">Uncharacterized protein</fullName>
    </submittedName>
</protein>
<organism evidence="1 2">
    <name type="scientific">Thelohanellus kitauei</name>
    <name type="common">Myxosporean</name>
    <dbReference type="NCBI Taxonomy" id="669202"/>
    <lineage>
        <taxon>Eukaryota</taxon>
        <taxon>Metazoa</taxon>
        <taxon>Cnidaria</taxon>
        <taxon>Myxozoa</taxon>
        <taxon>Myxosporea</taxon>
        <taxon>Bivalvulida</taxon>
        <taxon>Platysporina</taxon>
        <taxon>Myxobolidae</taxon>
        <taxon>Thelohanellus</taxon>
    </lineage>
</organism>
<comment type="caution">
    <text evidence="1">The sequence shown here is derived from an EMBL/GenBank/DDBJ whole genome shotgun (WGS) entry which is preliminary data.</text>
</comment>
<sequence>MATVVKTYLNENNFVDVLKNLVKFYSKKLDQEFENNPCISDSARLTSYIISAFSIMLEEMAGVIIQHSHASTIEKATILCLSVINRFKDNEQICGDTCSVLYEIIYASREVYNNHITLFERVNHG</sequence>
<keyword evidence="2" id="KW-1185">Reference proteome</keyword>
<proteinExistence type="predicted"/>
<dbReference type="AlphaFoldDB" id="A0A0C2M4L2"/>